<comment type="caution">
    <text evidence="4">The sequence shown here is derived from an EMBL/GenBank/DDBJ whole genome shotgun (WGS) entry which is preliminary data.</text>
</comment>
<dbReference type="SUPFAM" id="SSF53383">
    <property type="entry name" value="PLP-dependent transferases"/>
    <property type="match status" value="1"/>
</dbReference>
<dbReference type="Pfam" id="PF01053">
    <property type="entry name" value="Cys_Met_Meta_PP"/>
    <property type="match status" value="1"/>
</dbReference>
<comment type="similarity">
    <text evidence="3">Belongs to the trans-sulfuration enzymes family.</text>
</comment>
<evidence type="ECO:0000313" key="5">
    <source>
        <dbReference type="Proteomes" id="UP001177212"/>
    </source>
</evidence>
<dbReference type="Proteomes" id="UP001177212">
    <property type="component" value="Unassembled WGS sequence"/>
</dbReference>
<reference evidence="4" key="1">
    <citation type="submission" date="2023-07" db="EMBL/GenBank/DDBJ databases">
        <title>Genome content predicts the carbon catabolic preferences of heterotrophic bacteria.</title>
        <authorList>
            <person name="Gralka M."/>
        </authorList>
    </citation>
    <scope>NUCLEOTIDE SEQUENCE</scope>
    <source>
        <strain evidence="4">4G09</strain>
    </source>
</reference>
<sequence>FAVEDPGYIYCRLCNPTTTELEKKIAHLEGSEAAAATATGMGAVTASVLSLTLINNSEPTRLHKVYRMPSSACRQG</sequence>
<organism evidence="4 5">
    <name type="scientific">Pseudoalteromonas marina</name>
    <dbReference type="NCBI Taxonomy" id="267375"/>
    <lineage>
        <taxon>Bacteria</taxon>
        <taxon>Pseudomonadati</taxon>
        <taxon>Pseudomonadota</taxon>
        <taxon>Gammaproteobacteria</taxon>
        <taxon>Alteromonadales</taxon>
        <taxon>Pseudoalteromonadaceae</taxon>
        <taxon>Pseudoalteromonas</taxon>
    </lineage>
</organism>
<gene>
    <name evidence="4" type="ORF">Q8W34_21800</name>
</gene>
<keyword evidence="5" id="KW-1185">Reference proteome</keyword>
<dbReference type="InterPro" id="IPR015424">
    <property type="entry name" value="PyrdxlP-dep_Trfase"/>
</dbReference>
<name>A0ABT9FKC1_9GAMM</name>
<dbReference type="InterPro" id="IPR015421">
    <property type="entry name" value="PyrdxlP-dep_Trfase_major"/>
</dbReference>
<keyword evidence="4" id="KW-0808">Transferase</keyword>
<dbReference type="InterPro" id="IPR000277">
    <property type="entry name" value="Cys/Met-Metab_PyrdxlP-dep_enz"/>
</dbReference>
<dbReference type="GO" id="GO:0016740">
    <property type="term" value="F:transferase activity"/>
    <property type="evidence" value="ECO:0007669"/>
    <property type="project" value="UniProtKB-KW"/>
</dbReference>
<evidence type="ECO:0000313" key="4">
    <source>
        <dbReference type="EMBL" id="MDP2567237.1"/>
    </source>
</evidence>
<accession>A0ABT9FKC1</accession>
<protein>
    <submittedName>
        <fullName evidence="4">PLP-dependent transferase</fullName>
    </submittedName>
</protein>
<evidence type="ECO:0000256" key="2">
    <source>
        <dbReference type="ARBA" id="ARBA00022898"/>
    </source>
</evidence>
<comment type="cofactor">
    <cofactor evidence="1 3">
        <name>pyridoxal 5'-phosphate</name>
        <dbReference type="ChEBI" id="CHEBI:597326"/>
    </cofactor>
</comment>
<feature type="non-terminal residue" evidence="4">
    <location>
        <position position="1"/>
    </location>
</feature>
<proteinExistence type="inferred from homology"/>
<evidence type="ECO:0000256" key="3">
    <source>
        <dbReference type="RuleBase" id="RU362118"/>
    </source>
</evidence>
<feature type="non-terminal residue" evidence="4">
    <location>
        <position position="76"/>
    </location>
</feature>
<keyword evidence="2 3" id="KW-0663">Pyridoxal phosphate</keyword>
<dbReference type="EMBL" id="JAUYVT010000312">
    <property type="protein sequence ID" value="MDP2567237.1"/>
    <property type="molecule type" value="Genomic_DNA"/>
</dbReference>
<dbReference type="Gene3D" id="3.40.640.10">
    <property type="entry name" value="Type I PLP-dependent aspartate aminotransferase-like (Major domain)"/>
    <property type="match status" value="1"/>
</dbReference>
<evidence type="ECO:0000256" key="1">
    <source>
        <dbReference type="ARBA" id="ARBA00001933"/>
    </source>
</evidence>